<dbReference type="KEGG" id="fia:NA23_07585"/>
<feature type="transmembrane region" description="Helical" evidence="6">
    <location>
        <begin position="287"/>
        <end position="309"/>
    </location>
</feature>
<keyword evidence="8" id="KW-1185">Reference proteome</keyword>
<evidence type="ECO:0000256" key="1">
    <source>
        <dbReference type="ARBA" id="ARBA00004141"/>
    </source>
</evidence>
<feature type="transmembrane region" description="Helical" evidence="6">
    <location>
        <begin position="121"/>
        <end position="141"/>
    </location>
</feature>
<dbReference type="PANTHER" id="PTHR11101">
    <property type="entry name" value="PHOSPHATE TRANSPORTER"/>
    <property type="match status" value="1"/>
</dbReference>
<dbReference type="EMBL" id="CP014334">
    <property type="protein sequence ID" value="AMW33118.1"/>
    <property type="molecule type" value="Genomic_DNA"/>
</dbReference>
<name>A0AAI8CLG3_FERIS</name>
<keyword evidence="4 6" id="KW-1133">Transmembrane helix</keyword>
<evidence type="ECO:0000256" key="5">
    <source>
        <dbReference type="ARBA" id="ARBA00023136"/>
    </source>
</evidence>
<keyword evidence="5 6" id="KW-0472">Membrane</keyword>
<accession>A0AAI8CLG3</accession>
<comment type="subcellular location">
    <subcellularLocation>
        <location evidence="1">Membrane</location>
        <topology evidence="1">Multi-pass membrane protein</topology>
    </subcellularLocation>
</comment>
<evidence type="ECO:0000256" key="3">
    <source>
        <dbReference type="ARBA" id="ARBA00022692"/>
    </source>
</evidence>
<evidence type="ECO:0000256" key="2">
    <source>
        <dbReference type="ARBA" id="ARBA00022448"/>
    </source>
</evidence>
<dbReference type="GO" id="GO:0016020">
    <property type="term" value="C:membrane"/>
    <property type="evidence" value="ECO:0007669"/>
    <property type="project" value="UniProtKB-SubCell"/>
</dbReference>
<dbReference type="AlphaFoldDB" id="A0AAI8CLG3"/>
<dbReference type="GO" id="GO:0035435">
    <property type="term" value="P:phosphate ion transmembrane transport"/>
    <property type="evidence" value="ECO:0007669"/>
    <property type="project" value="TreeGrafter"/>
</dbReference>
<keyword evidence="3 6" id="KW-0812">Transmembrane</keyword>
<evidence type="ECO:0000313" key="8">
    <source>
        <dbReference type="Proteomes" id="UP000093740"/>
    </source>
</evidence>
<feature type="transmembrane region" description="Helical" evidence="6">
    <location>
        <begin position="39"/>
        <end position="57"/>
    </location>
</feature>
<dbReference type="Pfam" id="PF01384">
    <property type="entry name" value="PHO4"/>
    <property type="match status" value="2"/>
</dbReference>
<dbReference type="Proteomes" id="UP000093740">
    <property type="component" value="Chromosome"/>
</dbReference>
<protein>
    <submittedName>
        <fullName evidence="7">Anion permease</fullName>
    </submittedName>
</protein>
<feature type="transmembrane region" description="Helical" evidence="6">
    <location>
        <begin position="162"/>
        <end position="179"/>
    </location>
</feature>
<sequence length="313" mass="33789">MNVLDVLLFLPSIFLGIIMGGNDAGNTLGVTIGNGVFKAKKAITIAAIVVIIGAFLGGKPGLKLASGIVKVDLAGMVIINLSAAVVTLFFLRKGLPISMTQAIIGANVGVGILLKNINTQILLYIVLGWFSTPVVAFILGFTLQKVLSTMFRGIRNLQVRFYILRVFLWFFTIYGAYSMGANDVGKITGILYQRGYNSYLLLFIGGLSLSAGIVLLSKKTIYTLGRELIALDDFTAMVTVATQALTIWLYSLVGLPVSPAHAIIGSLVGVGYSKGTRLQNPKVFQKILFSWIEAPLYGGIFSALMYSIYKLLW</sequence>
<keyword evidence="2" id="KW-0813">Transport</keyword>
<gene>
    <name evidence="7" type="ORF">NA23_07585</name>
</gene>
<feature type="transmembrane region" description="Helical" evidence="6">
    <location>
        <begin position="69"/>
        <end position="91"/>
    </location>
</feature>
<evidence type="ECO:0000256" key="4">
    <source>
        <dbReference type="ARBA" id="ARBA00022989"/>
    </source>
</evidence>
<organism evidence="7 8">
    <name type="scientific">Fervidobacterium islandicum</name>
    <dbReference type="NCBI Taxonomy" id="2423"/>
    <lineage>
        <taxon>Bacteria</taxon>
        <taxon>Thermotogati</taxon>
        <taxon>Thermotogota</taxon>
        <taxon>Thermotogae</taxon>
        <taxon>Thermotogales</taxon>
        <taxon>Fervidobacteriaceae</taxon>
        <taxon>Fervidobacterium</taxon>
    </lineage>
</organism>
<dbReference type="RefSeq" id="WP_033192097.1">
    <property type="nucleotide sequence ID" value="NZ_CP014334.2"/>
</dbReference>
<evidence type="ECO:0000256" key="6">
    <source>
        <dbReference type="SAM" id="Phobius"/>
    </source>
</evidence>
<reference evidence="7 8" key="1">
    <citation type="journal article" date="2015" name="Stand. Genomic Sci.">
        <title>Genome sequence of a native-feather degrading extremely thermophilic Eubacterium, Fervidobacterium islandicum AW-1.</title>
        <authorList>
            <person name="Lee Y.J."/>
            <person name="Jeong H."/>
            <person name="Park G.S."/>
            <person name="Kwak Y."/>
            <person name="Lee S.J."/>
            <person name="Lee S.J."/>
            <person name="Park M.K."/>
            <person name="Kim J.Y."/>
            <person name="Kang H.K."/>
            <person name="Shin J.H."/>
            <person name="Lee D.W."/>
        </authorList>
    </citation>
    <scope>NUCLEOTIDE SEQUENCE [LARGE SCALE GENOMIC DNA]</scope>
    <source>
        <strain evidence="7 8">AW-1</strain>
    </source>
</reference>
<feature type="transmembrane region" description="Helical" evidence="6">
    <location>
        <begin position="199"/>
        <end position="216"/>
    </location>
</feature>
<proteinExistence type="predicted"/>
<dbReference type="GO" id="GO:0005315">
    <property type="term" value="F:phosphate transmembrane transporter activity"/>
    <property type="evidence" value="ECO:0007669"/>
    <property type="project" value="InterPro"/>
</dbReference>
<evidence type="ECO:0000313" key="7">
    <source>
        <dbReference type="EMBL" id="AMW33118.1"/>
    </source>
</evidence>
<dbReference type="PANTHER" id="PTHR11101:SF80">
    <property type="entry name" value="PHOSPHATE TRANSPORTER"/>
    <property type="match status" value="1"/>
</dbReference>
<dbReference type="InterPro" id="IPR001204">
    <property type="entry name" value="Phos_transporter"/>
</dbReference>